<organism evidence="1 2">
    <name type="scientific">Electrophorus voltai</name>
    <dbReference type="NCBI Taxonomy" id="2609070"/>
    <lineage>
        <taxon>Eukaryota</taxon>
        <taxon>Metazoa</taxon>
        <taxon>Chordata</taxon>
        <taxon>Craniata</taxon>
        <taxon>Vertebrata</taxon>
        <taxon>Euteleostomi</taxon>
        <taxon>Actinopterygii</taxon>
        <taxon>Neopterygii</taxon>
        <taxon>Teleostei</taxon>
        <taxon>Ostariophysi</taxon>
        <taxon>Gymnotiformes</taxon>
        <taxon>Gymnotoidei</taxon>
        <taxon>Gymnotidae</taxon>
        <taxon>Electrophorus</taxon>
    </lineage>
</organism>
<dbReference type="EMBL" id="JAROKS010000025">
    <property type="protein sequence ID" value="KAK1785740.1"/>
    <property type="molecule type" value="Genomic_DNA"/>
</dbReference>
<sequence>MPPDPPDRPTIMSSAPLDFPDSLQLNSATPPNLPDLQLLDRSFLCNEEVYVLILKGAVPSSYPLITGLCTTWKPLSGIIVAKMSKHMAQYMSRAQKGIGKNTREAKHQLLVDKSLETFAIYAIPACRSLPGPLAISAHFDLLLYSVLPVIYSIPEH</sequence>
<proteinExistence type="predicted"/>
<name>A0AAD8YR28_9TELE</name>
<protein>
    <submittedName>
        <fullName evidence="1">Uncharacterized protein</fullName>
    </submittedName>
</protein>
<accession>A0AAD8YR28</accession>
<dbReference type="AlphaFoldDB" id="A0AAD8YR28"/>
<evidence type="ECO:0000313" key="1">
    <source>
        <dbReference type="EMBL" id="KAK1785740.1"/>
    </source>
</evidence>
<dbReference type="Proteomes" id="UP001239994">
    <property type="component" value="Unassembled WGS sequence"/>
</dbReference>
<reference evidence="1" key="1">
    <citation type="submission" date="2023-03" db="EMBL/GenBank/DDBJ databases">
        <title>Electrophorus voltai genome.</title>
        <authorList>
            <person name="Bian C."/>
        </authorList>
    </citation>
    <scope>NUCLEOTIDE SEQUENCE</scope>
    <source>
        <strain evidence="1">CB-2022</strain>
        <tissue evidence="1">Muscle</tissue>
    </source>
</reference>
<keyword evidence="2" id="KW-1185">Reference proteome</keyword>
<evidence type="ECO:0000313" key="2">
    <source>
        <dbReference type="Proteomes" id="UP001239994"/>
    </source>
</evidence>
<comment type="caution">
    <text evidence="1">The sequence shown here is derived from an EMBL/GenBank/DDBJ whole genome shotgun (WGS) entry which is preliminary data.</text>
</comment>
<gene>
    <name evidence="1" type="ORF">P4O66_003100</name>
</gene>